<sequence>MHSTPNNPLQSFSRKVFPGQVWSSILSDSAKTRLAAVRVRLRDWCQFSTAKKPFLVEIRAQIESLSRRGPREKRRGYSRATHNTREESSPGGHFTFSKVFPRPPTGRFSHRVQQVFLGDKPQSPESLPRNFSRV</sequence>
<accession>A0A086KM15</accession>
<organism evidence="2 3">
    <name type="scientific">Toxoplasma gondii GAB2-2007-GAL-DOM2</name>
    <dbReference type="NCBI Taxonomy" id="1130820"/>
    <lineage>
        <taxon>Eukaryota</taxon>
        <taxon>Sar</taxon>
        <taxon>Alveolata</taxon>
        <taxon>Apicomplexa</taxon>
        <taxon>Conoidasida</taxon>
        <taxon>Coccidia</taxon>
        <taxon>Eucoccidiorida</taxon>
        <taxon>Eimeriorina</taxon>
        <taxon>Sarcocystidae</taxon>
        <taxon>Toxoplasma</taxon>
    </lineage>
</organism>
<evidence type="ECO:0000313" key="2">
    <source>
        <dbReference type="EMBL" id="KFG45433.1"/>
    </source>
</evidence>
<feature type="region of interest" description="Disordered" evidence="1">
    <location>
        <begin position="65"/>
        <end position="107"/>
    </location>
</feature>
<comment type="caution">
    <text evidence="2">The sequence shown here is derived from an EMBL/GenBank/DDBJ whole genome shotgun (WGS) entry which is preliminary data.</text>
</comment>
<dbReference type="Proteomes" id="UP000028837">
    <property type="component" value="Unassembled WGS sequence"/>
</dbReference>
<name>A0A086KM15_TOXGO</name>
<protein>
    <submittedName>
        <fullName evidence="2">Uncharacterized protein</fullName>
    </submittedName>
</protein>
<dbReference type="VEuPathDB" id="ToxoDB:TGDOM2_225905"/>
<dbReference type="AlphaFoldDB" id="A0A086KM15"/>
<feature type="compositionally biased region" description="Basic residues" evidence="1">
    <location>
        <begin position="68"/>
        <end position="77"/>
    </location>
</feature>
<reference evidence="2 3" key="1">
    <citation type="submission" date="2014-02" db="EMBL/GenBank/DDBJ databases">
        <authorList>
            <person name="Sibley D."/>
            <person name="Venepally P."/>
            <person name="Karamycheva S."/>
            <person name="Hadjithomas M."/>
            <person name="Khan A."/>
            <person name="Brunk B."/>
            <person name="Roos D."/>
            <person name="Caler E."/>
            <person name="Lorenzi H."/>
        </authorList>
    </citation>
    <scope>NUCLEOTIDE SEQUENCE [LARGE SCALE GENOMIC DNA]</scope>
    <source>
        <strain evidence="2 3">GAB2-2007-GAL-DOM2</strain>
    </source>
</reference>
<dbReference type="EMBL" id="AHZU02000355">
    <property type="protein sequence ID" value="KFG45433.1"/>
    <property type="molecule type" value="Genomic_DNA"/>
</dbReference>
<gene>
    <name evidence="2" type="ORF">TGDOM2_225905</name>
</gene>
<evidence type="ECO:0000256" key="1">
    <source>
        <dbReference type="SAM" id="MobiDB-lite"/>
    </source>
</evidence>
<evidence type="ECO:0000313" key="3">
    <source>
        <dbReference type="Proteomes" id="UP000028837"/>
    </source>
</evidence>
<proteinExistence type="predicted"/>